<dbReference type="GO" id="GO:0005737">
    <property type="term" value="C:cytoplasm"/>
    <property type="evidence" value="ECO:0007669"/>
    <property type="project" value="TreeGrafter"/>
</dbReference>
<dbReference type="Gene3D" id="3.40.50.410">
    <property type="entry name" value="von Willebrand factor, type A domain"/>
    <property type="match status" value="1"/>
</dbReference>
<keyword evidence="2" id="KW-0964">Secreted</keyword>
<evidence type="ECO:0000256" key="1">
    <source>
        <dbReference type="ARBA" id="ARBA00004613"/>
    </source>
</evidence>
<accession>A0A251ZXS6</accession>
<dbReference type="GO" id="GO:0004674">
    <property type="term" value="F:protein serine/threonine kinase activity"/>
    <property type="evidence" value="ECO:0007669"/>
    <property type="project" value="TreeGrafter"/>
</dbReference>
<feature type="chain" id="PRO_5012965118" description="VWFA domain-containing protein" evidence="4">
    <location>
        <begin position="29"/>
        <end position="664"/>
    </location>
</feature>
<name>A0A251ZXS6_9PROT</name>
<dbReference type="PANTHER" id="PTHR47763">
    <property type="entry name" value="ALPHA-PROTEIN KINASE VWKA"/>
    <property type="match status" value="1"/>
</dbReference>
<keyword evidence="3 4" id="KW-0732">Signal</keyword>
<dbReference type="SMART" id="SM00327">
    <property type="entry name" value="VWA"/>
    <property type="match status" value="1"/>
</dbReference>
<comment type="caution">
    <text evidence="6">The sequence shown here is derived from an EMBL/GenBank/DDBJ whole genome shotgun (WGS) entry which is preliminary data.</text>
</comment>
<proteinExistence type="predicted"/>
<keyword evidence="7" id="KW-1185">Reference proteome</keyword>
<dbReference type="InterPro" id="IPR002035">
    <property type="entry name" value="VWF_A"/>
</dbReference>
<dbReference type="Proteomes" id="UP000194946">
    <property type="component" value="Unassembled WGS sequence"/>
</dbReference>
<evidence type="ECO:0000256" key="4">
    <source>
        <dbReference type="SAM" id="SignalP"/>
    </source>
</evidence>
<evidence type="ECO:0000256" key="3">
    <source>
        <dbReference type="ARBA" id="ARBA00022729"/>
    </source>
</evidence>
<dbReference type="InterPro" id="IPR036465">
    <property type="entry name" value="vWFA_dom_sf"/>
</dbReference>
<dbReference type="CDD" id="cd00198">
    <property type="entry name" value="vWFA"/>
    <property type="match status" value="1"/>
</dbReference>
<sequence length="664" mass="72685">MKLINFRLLLKTSVAIIGICASSLYAYADTPNPAPTTPAVNKDATPTTPLLMEGKHTLYQRVITRPGGVISPDPSSENSKPLEGFKVFYVYQRHKDAQGKEDWIQVGYNAQGHIAGWIPADKAITWAHTMVGAFTNPAGRERSLFLKTEQDEKQLITDPNLAQKAKELTQQALAGNSQEVIAMEPANYVDITKNFYLLPILDAQQIERPSGPPLRLLHVISAPAQTGSNQVNASPANLRNFKASLVFVMDTTVSMEPYIEQTQQAVKSIVSRIQNTAVKDNFRFGLVAYRDSLKDNPGLEYETKVYAKPDFSKPLDAINDSIASVHDAKVSSKSFDEDAIAGIKTALNDIDWDQSAGRYLILVTDAGARGADHPNSITKLGIEEIRQLAEAKGVAVFVVHLLTPAGAKNNDHQKAEKQYRELSKYGTAGSLYFPVKGGTPEAFAGVIQSISTSLLQQVSNTTGRPVAGLTPETKDAKEQAMEKQLQVVSEAMKLAYVGKEEKTAVPNVVSSYTTDRDLSNPMKKSIEVRVLLTRNQLSDLAQALQIILKTGLAGRTEPQTFFTQLRSAFAAAARDPSKIAESQQIGGMLGEYLQGLPYKSDIMNISEKDWLAMGAIAQRTILNNVESRLRLYQEYQSHPDLWVNLSGNTDPGEAVFPVPLEALP</sequence>
<dbReference type="InterPro" id="IPR052969">
    <property type="entry name" value="Thr-specific_kinase-like"/>
</dbReference>
<gene>
    <name evidence="6" type="ORF">HK18_02620</name>
</gene>
<feature type="signal peptide" evidence="4">
    <location>
        <begin position="1"/>
        <end position="28"/>
    </location>
</feature>
<dbReference type="InterPro" id="IPR056861">
    <property type="entry name" value="HMCN1-like_VWA"/>
</dbReference>
<protein>
    <recommendedName>
        <fullName evidence="5">VWFA domain-containing protein</fullName>
    </recommendedName>
</protein>
<evidence type="ECO:0000256" key="2">
    <source>
        <dbReference type="ARBA" id="ARBA00022525"/>
    </source>
</evidence>
<dbReference type="Pfam" id="PF25106">
    <property type="entry name" value="VWA_4"/>
    <property type="match status" value="1"/>
</dbReference>
<evidence type="ECO:0000313" key="6">
    <source>
        <dbReference type="EMBL" id="OUI79467.1"/>
    </source>
</evidence>
<dbReference type="PANTHER" id="PTHR47763:SF1">
    <property type="entry name" value="DUF659 DOMAIN-CONTAINING PROTEIN"/>
    <property type="match status" value="1"/>
</dbReference>
<comment type="subcellular location">
    <subcellularLocation>
        <location evidence="1">Secreted</location>
    </subcellularLocation>
</comment>
<feature type="domain" description="VWFA" evidence="5">
    <location>
        <begin position="244"/>
        <end position="458"/>
    </location>
</feature>
<organism evidence="6 7">
    <name type="scientific">Commensalibacter intestini</name>
    <dbReference type="NCBI Taxonomy" id="479936"/>
    <lineage>
        <taxon>Bacteria</taxon>
        <taxon>Pseudomonadati</taxon>
        <taxon>Pseudomonadota</taxon>
        <taxon>Alphaproteobacteria</taxon>
        <taxon>Acetobacterales</taxon>
        <taxon>Acetobacteraceae</taxon>
    </lineage>
</organism>
<dbReference type="PROSITE" id="PS50234">
    <property type="entry name" value="VWFA"/>
    <property type="match status" value="1"/>
</dbReference>
<evidence type="ECO:0000259" key="5">
    <source>
        <dbReference type="PROSITE" id="PS50234"/>
    </source>
</evidence>
<dbReference type="AlphaFoldDB" id="A0A251ZXS6"/>
<dbReference type="RefSeq" id="WP_086631779.1">
    <property type="nucleotide sequence ID" value="NZ_JOPB01000001.1"/>
</dbReference>
<dbReference type="SUPFAM" id="SSF53300">
    <property type="entry name" value="vWA-like"/>
    <property type="match status" value="1"/>
</dbReference>
<evidence type="ECO:0000313" key="7">
    <source>
        <dbReference type="Proteomes" id="UP000194946"/>
    </source>
</evidence>
<dbReference type="EMBL" id="JOPB01000001">
    <property type="protein sequence ID" value="OUI79467.1"/>
    <property type="molecule type" value="Genomic_DNA"/>
</dbReference>
<reference evidence="7" key="1">
    <citation type="submission" date="2014-06" db="EMBL/GenBank/DDBJ databases">
        <authorList>
            <person name="Winans N.J."/>
            <person name="Newell P.D."/>
            <person name="Douglas A.E."/>
        </authorList>
    </citation>
    <scope>NUCLEOTIDE SEQUENCE [LARGE SCALE GENOMIC DNA]</scope>
    <source>
        <strain evidence="7">DmL_052</strain>
    </source>
</reference>